<dbReference type="InterPro" id="IPR051206">
    <property type="entry name" value="NAMLAA_amidase_2"/>
</dbReference>
<keyword evidence="3" id="KW-0378">Hydrolase</keyword>
<dbReference type="Pfam" id="PF01510">
    <property type="entry name" value="Amidase_2"/>
    <property type="match status" value="1"/>
</dbReference>
<dbReference type="PANTHER" id="PTHR30417:SF1">
    <property type="entry name" value="N-ACETYLMURAMOYL-L-ALANINE AMIDASE AMID"/>
    <property type="match status" value="1"/>
</dbReference>
<evidence type="ECO:0000259" key="5">
    <source>
        <dbReference type="SMART" id="SM00644"/>
    </source>
</evidence>
<keyword evidence="7" id="KW-1185">Reference proteome</keyword>
<dbReference type="GO" id="GO:0008745">
    <property type="term" value="F:N-acetylmuramoyl-L-alanine amidase activity"/>
    <property type="evidence" value="ECO:0007669"/>
    <property type="project" value="UniProtKB-EC"/>
</dbReference>
<dbReference type="RefSeq" id="WP_128520621.1">
    <property type="nucleotide sequence ID" value="NZ_RJQC01000002.1"/>
</dbReference>
<reference evidence="6 7" key="1">
    <citation type="submission" date="2018-11" db="EMBL/GenBank/DDBJ databases">
        <title>Clostridium sp. nov., a member of the family Erysipelotrichaceae isolated from pig faeces.</title>
        <authorList>
            <person name="Chang Y.-H."/>
        </authorList>
    </citation>
    <scope>NUCLEOTIDE SEQUENCE [LARGE SCALE GENOMIC DNA]</scope>
    <source>
        <strain evidence="6 7">YH-panp20</strain>
    </source>
</reference>
<dbReference type="InterPro" id="IPR002502">
    <property type="entry name" value="Amidase_domain"/>
</dbReference>
<name>A0A3N0I139_9FIRM</name>
<accession>A0A3N0I139</accession>
<dbReference type="PANTHER" id="PTHR30417">
    <property type="entry name" value="N-ACETYLMURAMOYL-L-ALANINE AMIDASE AMID"/>
    <property type="match status" value="1"/>
</dbReference>
<keyword evidence="4" id="KW-0961">Cell wall biogenesis/degradation</keyword>
<evidence type="ECO:0000256" key="2">
    <source>
        <dbReference type="ARBA" id="ARBA00011901"/>
    </source>
</evidence>
<evidence type="ECO:0000256" key="4">
    <source>
        <dbReference type="ARBA" id="ARBA00023316"/>
    </source>
</evidence>
<dbReference type="GO" id="GO:0009253">
    <property type="term" value="P:peptidoglycan catabolic process"/>
    <property type="evidence" value="ECO:0007669"/>
    <property type="project" value="InterPro"/>
</dbReference>
<evidence type="ECO:0000313" key="7">
    <source>
        <dbReference type="Proteomes" id="UP000276568"/>
    </source>
</evidence>
<feature type="domain" description="N-acetylmuramoyl-L-alanine amidase" evidence="5">
    <location>
        <begin position="12"/>
        <end position="146"/>
    </location>
</feature>
<comment type="caution">
    <text evidence="6">The sequence shown here is derived from an EMBL/GenBank/DDBJ whole genome shotgun (WGS) entry which is preliminary data.</text>
</comment>
<dbReference type="OrthoDB" id="9794294at2"/>
<dbReference type="EC" id="3.5.1.28" evidence="2"/>
<dbReference type="CDD" id="cd06583">
    <property type="entry name" value="PGRP"/>
    <property type="match status" value="1"/>
</dbReference>
<comment type="catalytic activity">
    <reaction evidence="1">
        <text>Hydrolyzes the link between N-acetylmuramoyl residues and L-amino acid residues in certain cell-wall glycopeptides.</text>
        <dbReference type="EC" id="3.5.1.28"/>
    </reaction>
</comment>
<protein>
    <recommendedName>
        <fullName evidence="2">N-acetylmuramoyl-L-alanine amidase</fullName>
        <ecNumber evidence="2">3.5.1.28</ecNumber>
    </recommendedName>
</protein>
<dbReference type="Gene3D" id="3.40.80.10">
    <property type="entry name" value="Peptidoglycan recognition protein-like"/>
    <property type="match status" value="1"/>
</dbReference>
<dbReference type="EMBL" id="RJQC01000002">
    <property type="protein sequence ID" value="RNM30714.1"/>
    <property type="molecule type" value="Genomic_DNA"/>
</dbReference>
<dbReference type="GO" id="GO:0009254">
    <property type="term" value="P:peptidoglycan turnover"/>
    <property type="evidence" value="ECO:0007669"/>
    <property type="project" value="TreeGrafter"/>
</dbReference>
<dbReference type="AlphaFoldDB" id="A0A3N0I139"/>
<sequence>MHSSLTNKIILSPNNSGQRTSKVTKVTIHHMAGNLSIEQCGAIFQNTARQASSNYGIGSDGRVGCYVDENCRAWTSSSNWNDQQAITIEVADNNLSTWSISDKAYSKLIELCADICRRYGITPSYDGTPNASFTEHRMFAPTSCPGEWIHARMPQIVKDVKAMMAGSKPTTNQVQGNLPDQILTVGSKVRSIGMLVEKVDVANQMIYNSVAGGWIPSKDVDEVDARDGKKDQILNVGSGFAFPHEMTVGKVDVPSDSVYINELGYWLKARCLNETKEGQ</sequence>
<dbReference type="GO" id="GO:0071555">
    <property type="term" value="P:cell wall organization"/>
    <property type="evidence" value="ECO:0007669"/>
    <property type="project" value="UniProtKB-KW"/>
</dbReference>
<evidence type="ECO:0000256" key="1">
    <source>
        <dbReference type="ARBA" id="ARBA00001561"/>
    </source>
</evidence>
<evidence type="ECO:0000256" key="3">
    <source>
        <dbReference type="ARBA" id="ARBA00022801"/>
    </source>
</evidence>
<dbReference type="SUPFAM" id="SSF55846">
    <property type="entry name" value="N-acetylmuramoyl-L-alanine amidase-like"/>
    <property type="match status" value="1"/>
</dbReference>
<dbReference type="SMART" id="SM00644">
    <property type="entry name" value="Ami_2"/>
    <property type="match status" value="1"/>
</dbReference>
<evidence type="ECO:0000313" key="6">
    <source>
        <dbReference type="EMBL" id="RNM30714.1"/>
    </source>
</evidence>
<dbReference type="InterPro" id="IPR036505">
    <property type="entry name" value="Amidase/PGRP_sf"/>
</dbReference>
<gene>
    <name evidence="6" type="ORF">EDX97_08000</name>
</gene>
<proteinExistence type="predicted"/>
<dbReference type="Proteomes" id="UP000276568">
    <property type="component" value="Unassembled WGS sequence"/>
</dbReference>
<organism evidence="6 7">
    <name type="scientific">Absicoccus porci</name>
    <dbReference type="NCBI Taxonomy" id="2486576"/>
    <lineage>
        <taxon>Bacteria</taxon>
        <taxon>Bacillati</taxon>
        <taxon>Bacillota</taxon>
        <taxon>Erysipelotrichia</taxon>
        <taxon>Erysipelotrichales</taxon>
        <taxon>Erysipelotrichaceae</taxon>
        <taxon>Absicoccus</taxon>
    </lineage>
</organism>